<keyword evidence="3" id="KW-1185">Reference proteome</keyword>
<dbReference type="STRING" id="626523.GCWU000342_00001"/>
<accession>C4GA84</accession>
<comment type="caution">
    <text evidence="2">The sequence shown here is derived from an EMBL/GenBank/DDBJ whole genome shotgun (WGS) entry which is preliminary data.</text>
</comment>
<dbReference type="Proteomes" id="UP000003494">
    <property type="component" value="Unassembled WGS sequence"/>
</dbReference>
<reference evidence="2 3" key="1">
    <citation type="submission" date="2009-04" db="EMBL/GenBank/DDBJ databases">
        <authorList>
            <person name="Weinstock G."/>
            <person name="Sodergren E."/>
            <person name="Clifton S."/>
            <person name="Fulton L."/>
            <person name="Fulton B."/>
            <person name="Courtney L."/>
            <person name="Fronick C."/>
            <person name="Harrison M."/>
            <person name="Strong C."/>
            <person name="Farmer C."/>
            <person name="Delahaunty K."/>
            <person name="Markovic C."/>
            <person name="Hall O."/>
            <person name="Minx P."/>
            <person name="Tomlinson C."/>
            <person name="Mitreva M."/>
            <person name="Nelson J."/>
            <person name="Hou S."/>
            <person name="Wollam A."/>
            <person name="Pepin K.H."/>
            <person name="Johnson M."/>
            <person name="Bhonagiri V."/>
            <person name="Nash W.E."/>
            <person name="Warren W."/>
            <person name="Chinwalla A."/>
            <person name="Mardis E.R."/>
            <person name="Wilson R.K."/>
        </authorList>
    </citation>
    <scope>NUCLEOTIDE SEQUENCE [LARGE SCALE GENOMIC DNA]</scope>
    <source>
        <strain evidence="2 3">DSM 14600</strain>
    </source>
</reference>
<gene>
    <name evidence="2" type="ORF">GCWU000342_00001</name>
    <name evidence="1" type="ORF">GCWU000342_01621</name>
</gene>
<proteinExistence type="predicted"/>
<evidence type="ECO:0000313" key="2">
    <source>
        <dbReference type="EMBL" id="EEP28663.1"/>
    </source>
</evidence>
<dbReference type="AlphaFoldDB" id="C4GA84"/>
<evidence type="ECO:0000313" key="3">
    <source>
        <dbReference type="Proteomes" id="UP000003494"/>
    </source>
</evidence>
<dbReference type="HOGENOM" id="CLU_3316941_0_0_9"/>
<dbReference type="EMBL" id="ACIP02000001">
    <property type="protein sequence ID" value="EEP28663.1"/>
    <property type="molecule type" value="Genomic_DNA"/>
</dbReference>
<organism evidence="2 3">
    <name type="scientific">Shuttleworthella satelles DSM 14600</name>
    <dbReference type="NCBI Taxonomy" id="626523"/>
    <lineage>
        <taxon>Bacteria</taxon>
        <taxon>Bacillati</taxon>
        <taxon>Bacillota</taxon>
        <taxon>Clostridia</taxon>
        <taxon>Lachnospirales</taxon>
        <taxon>Lachnospiraceae</taxon>
        <taxon>Shuttleworthella</taxon>
    </lineage>
</organism>
<name>C4GA84_9FIRM</name>
<evidence type="ECO:0000313" key="1">
    <source>
        <dbReference type="EMBL" id="EEP28072.1"/>
    </source>
</evidence>
<dbReference type="EMBL" id="ACIP02000003">
    <property type="protein sequence ID" value="EEP28072.1"/>
    <property type="molecule type" value="Genomic_DNA"/>
</dbReference>
<protein>
    <submittedName>
        <fullName evidence="2">Uncharacterized protein</fullName>
    </submittedName>
</protein>
<sequence>MSTLLLQSPSHSRTGPLMICRSRRSFYQFFYLYEVFKVP</sequence>